<dbReference type="InterPro" id="IPR006224">
    <property type="entry name" value="PsdUridine_synth_RluA-like_CS"/>
</dbReference>
<accession>A0ABU5EH06</accession>
<keyword evidence="5" id="KW-1185">Reference proteome</keyword>
<dbReference type="InterPro" id="IPR020103">
    <property type="entry name" value="PsdUridine_synth_cat_dom_sf"/>
</dbReference>
<dbReference type="EMBL" id="JAXCLW010000011">
    <property type="protein sequence ID" value="MDY0885567.1"/>
    <property type="molecule type" value="Genomic_DNA"/>
</dbReference>
<name>A0ABU5EH06_9PROT</name>
<dbReference type="InterPro" id="IPR050188">
    <property type="entry name" value="RluA_PseudoU_synthase"/>
</dbReference>
<reference evidence="4 5" key="1">
    <citation type="journal article" date="2016" name="Antonie Van Leeuwenhoek">
        <title>Dongia soli sp. nov., isolated from soil from Dokdo, Korea.</title>
        <authorList>
            <person name="Kim D.U."/>
            <person name="Lee H."/>
            <person name="Kim H."/>
            <person name="Kim S.G."/>
            <person name="Ka J.O."/>
        </authorList>
    </citation>
    <scope>NUCLEOTIDE SEQUENCE [LARGE SCALE GENOMIC DNA]</scope>
    <source>
        <strain evidence="4 5">D78</strain>
    </source>
</reference>
<proteinExistence type="inferred from homology"/>
<evidence type="ECO:0000313" key="4">
    <source>
        <dbReference type="EMBL" id="MDY0885567.1"/>
    </source>
</evidence>
<keyword evidence="2" id="KW-0413">Isomerase</keyword>
<comment type="caution">
    <text evidence="4">The sequence shown here is derived from an EMBL/GenBank/DDBJ whole genome shotgun (WGS) entry which is preliminary data.</text>
</comment>
<feature type="domain" description="Pseudouridine synthase RsuA/RluA-like" evidence="3">
    <location>
        <begin position="18"/>
        <end position="168"/>
    </location>
</feature>
<evidence type="ECO:0000313" key="5">
    <source>
        <dbReference type="Proteomes" id="UP001279642"/>
    </source>
</evidence>
<dbReference type="Pfam" id="PF00849">
    <property type="entry name" value="PseudoU_synth_2"/>
    <property type="match status" value="1"/>
</dbReference>
<dbReference type="PANTHER" id="PTHR21600">
    <property type="entry name" value="MITOCHONDRIAL RNA PSEUDOURIDINE SYNTHASE"/>
    <property type="match status" value="1"/>
</dbReference>
<evidence type="ECO:0000259" key="3">
    <source>
        <dbReference type="Pfam" id="PF00849"/>
    </source>
</evidence>
<gene>
    <name evidence="4" type="ORF">SMD27_22195</name>
</gene>
<comment type="similarity">
    <text evidence="1">Belongs to the pseudouridine synthase RluA family.</text>
</comment>
<sequence length="243" mass="26177">MSEEETLARLLYRDGLILIIDKPAGLPVHAGPGGGPNLEQCLDALRFGLPNPPALAHRLDRDTSGCLVLGRHRKALRKLGLMFAGGQVEKTYWAIVRGRPAETAGTIDLSLKKLNQRTGWRMTVADKDDPETQKAITDYRLLGSDGTISWLELKPRTGRTHQIRIHCTALGCPLIGDPVYGPDAAGNREAGTKLHLHARAISLPLYPNRAAVAVEAAPPPHMLAALAQCGYIAPETLTPQTAG</sequence>
<dbReference type="CDD" id="cd02869">
    <property type="entry name" value="PseudoU_synth_RluA_like"/>
    <property type="match status" value="1"/>
</dbReference>
<evidence type="ECO:0000256" key="2">
    <source>
        <dbReference type="ARBA" id="ARBA00023235"/>
    </source>
</evidence>
<dbReference type="Proteomes" id="UP001279642">
    <property type="component" value="Unassembled WGS sequence"/>
</dbReference>
<dbReference type="PANTHER" id="PTHR21600:SF44">
    <property type="entry name" value="RIBOSOMAL LARGE SUBUNIT PSEUDOURIDINE SYNTHASE D"/>
    <property type="match status" value="1"/>
</dbReference>
<dbReference type="SUPFAM" id="SSF55120">
    <property type="entry name" value="Pseudouridine synthase"/>
    <property type="match status" value="1"/>
</dbReference>
<dbReference type="InterPro" id="IPR006145">
    <property type="entry name" value="PsdUridine_synth_RsuA/RluA"/>
</dbReference>
<organism evidence="4 5">
    <name type="scientific">Dongia soli</name>
    <dbReference type="NCBI Taxonomy" id="600628"/>
    <lineage>
        <taxon>Bacteria</taxon>
        <taxon>Pseudomonadati</taxon>
        <taxon>Pseudomonadota</taxon>
        <taxon>Alphaproteobacteria</taxon>
        <taxon>Rhodospirillales</taxon>
        <taxon>Dongiaceae</taxon>
        <taxon>Dongia</taxon>
    </lineage>
</organism>
<protein>
    <submittedName>
        <fullName evidence="4">RNA pseudouridine synthase</fullName>
    </submittedName>
</protein>
<dbReference type="Gene3D" id="3.30.2350.10">
    <property type="entry name" value="Pseudouridine synthase"/>
    <property type="match status" value="1"/>
</dbReference>
<evidence type="ECO:0000256" key="1">
    <source>
        <dbReference type="ARBA" id="ARBA00010876"/>
    </source>
</evidence>
<dbReference type="PROSITE" id="PS01129">
    <property type="entry name" value="PSI_RLU"/>
    <property type="match status" value="1"/>
</dbReference>